<protein>
    <submittedName>
        <fullName evidence="5">Alpha/beta hydrolase</fullName>
    </submittedName>
</protein>
<evidence type="ECO:0000259" key="4">
    <source>
        <dbReference type="Pfam" id="PF00561"/>
    </source>
</evidence>
<feature type="domain" description="AB hydrolase-1" evidence="4">
    <location>
        <begin position="89"/>
        <end position="454"/>
    </location>
</feature>
<evidence type="ECO:0000256" key="3">
    <source>
        <dbReference type="SAM" id="SignalP"/>
    </source>
</evidence>
<evidence type="ECO:0000313" key="6">
    <source>
        <dbReference type="Proteomes" id="UP001595892"/>
    </source>
</evidence>
<organism evidence="5 6">
    <name type="scientific">Coralloluteibacterium thermophilum</name>
    <dbReference type="NCBI Taxonomy" id="2707049"/>
    <lineage>
        <taxon>Bacteria</taxon>
        <taxon>Pseudomonadati</taxon>
        <taxon>Pseudomonadota</taxon>
        <taxon>Gammaproteobacteria</taxon>
        <taxon>Lysobacterales</taxon>
        <taxon>Lysobacteraceae</taxon>
        <taxon>Coralloluteibacterium</taxon>
    </lineage>
</organism>
<sequence length="497" mass="52491">MSARQQLVRAAGLAVLALGASLATPAAAQLRIGSLAFEPCTLTAEGLPISVEAHCTTYSVPEDRSAPDGRRIDLAVAVVSGDNVAEPDPVFFLAGGPGQSARESYPQIAPVFREVLRKRNVVLVDQRGTGGSNPLPCAEVQGEDAVLNAELDSPEVARRAAQDCLRALEGRADPHHYTTTDAVEDLDAVRAALGAERVNLVGVSYGTRVAQQYLRAFPGQVRSMVLDGVVPNTLFLGSEHARNLEDALALQFAQCEAVAACRDELGSPRAHLDILRARLSADGAPVAYRDPTTAAPREERLALAHLQTVVRMYAYQPAAAAMLPLVLSEAAAGRYEPLAAQARLLIDQLGESIMHGMQLSVSCAEDADGLADAGEDGDTLLGGVLVDFLKAQCAVWPRGRMPEDFHAAVVSDVPALLLSGEFDPVTPPRYGEEVLRGLSAGRHLVLGGQGHNVLPVGCTPRLLARFLDTTDAAGLDAGCLDGLRPAPPFTGFYGWEP</sequence>
<dbReference type="EMBL" id="JBHSGG010000037">
    <property type="protein sequence ID" value="MFC4729132.1"/>
    <property type="molecule type" value="Genomic_DNA"/>
</dbReference>
<accession>A0ABV9NLA9</accession>
<evidence type="ECO:0000256" key="1">
    <source>
        <dbReference type="ARBA" id="ARBA00010088"/>
    </source>
</evidence>
<dbReference type="Pfam" id="PF00561">
    <property type="entry name" value="Abhydrolase_1"/>
    <property type="match status" value="1"/>
</dbReference>
<dbReference type="Gene3D" id="3.40.50.1820">
    <property type="entry name" value="alpha/beta hydrolase"/>
    <property type="match status" value="1"/>
</dbReference>
<dbReference type="Proteomes" id="UP001595892">
    <property type="component" value="Unassembled WGS sequence"/>
</dbReference>
<dbReference type="PANTHER" id="PTHR43798:SF27">
    <property type="entry name" value="HYDROLASE ALPHA_BETA HYDROLASE FOLD FAMILY"/>
    <property type="match status" value="1"/>
</dbReference>
<comment type="caution">
    <text evidence="5">The sequence shown here is derived from an EMBL/GenBank/DDBJ whole genome shotgun (WGS) entry which is preliminary data.</text>
</comment>
<dbReference type="SUPFAM" id="SSF53474">
    <property type="entry name" value="alpha/beta-Hydrolases"/>
    <property type="match status" value="1"/>
</dbReference>
<dbReference type="InterPro" id="IPR050266">
    <property type="entry name" value="AB_hydrolase_sf"/>
</dbReference>
<reference evidence="6" key="1">
    <citation type="journal article" date="2019" name="Int. J. Syst. Evol. Microbiol.">
        <title>The Global Catalogue of Microorganisms (GCM) 10K type strain sequencing project: providing services to taxonomists for standard genome sequencing and annotation.</title>
        <authorList>
            <consortium name="The Broad Institute Genomics Platform"/>
            <consortium name="The Broad Institute Genome Sequencing Center for Infectious Disease"/>
            <person name="Wu L."/>
            <person name="Ma J."/>
        </authorList>
    </citation>
    <scope>NUCLEOTIDE SEQUENCE [LARGE SCALE GENOMIC DNA]</scope>
    <source>
        <strain evidence="6">CGMCC 1.13574</strain>
    </source>
</reference>
<dbReference type="GO" id="GO:0016787">
    <property type="term" value="F:hydrolase activity"/>
    <property type="evidence" value="ECO:0007669"/>
    <property type="project" value="UniProtKB-KW"/>
</dbReference>
<keyword evidence="2 5" id="KW-0378">Hydrolase</keyword>
<gene>
    <name evidence="5" type="ORF">ACFO3Q_13235</name>
</gene>
<dbReference type="RefSeq" id="WP_377005204.1">
    <property type="nucleotide sequence ID" value="NZ_JBHSGG010000037.1"/>
</dbReference>
<evidence type="ECO:0000313" key="5">
    <source>
        <dbReference type="EMBL" id="MFC4729132.1"/>
    </source>
</evidence>
<name>A0ABV9NLA9_9GAMM</name>
<proteinExistence type="inferred from homology"/>
<dbReference type="PANTHER" id="PTHR43798">
    <property type="entry name" value="MONOACYLGLYCEROL LIPASE"/>
    <property type="match status" value="1"/>
</dbReference>
<comment type="similarity">
    <text evidence="1">Belongs to the peptidase S33 family.</text>
</comment>
<dbReference type="InterPro" id="IPR029058">
    <property type="entry name" value="AB_hydrolase_fold"/>
</dbReference>
<feature type="chain" id="PRO_5047028617" evidence="3">
    <location>
        <begin position="29"/>
        <end position="497"/>
    </location>
</feature>
<dbReference type="PRINTS" id="PR00793">
    <property type="entry name" value="PROAMNOPTASE"/>
</dbReference>
<dbReference type="InterPro" id="IPR000073">
    <property type="entry name" value="AB_hydrolase_1"/>
</dbReference>
<feature type="signal peptide" evidence="3">
    <location>
        <begin position="1"/>
        <end position="28"/>
    </location>
</feature>
<keyword evidence="3" id="KW-0732">Signal</keyword>
<keyword evidence="6" id="KW-1185">Reference proteome</keyword>
<dbReference type="InterPro" id="IPR002410">
    <property type="entry name" value="Peptidase_S33"/>
</dbReference>
<evidence type="ECO:0000256" key="2">
    <source>
        <dbReference type="ARBA" id="ARBA00022801"/>
    </source>
</evidence>